<dbReference type="PANTHER" id="PTHR30160">
    <property type="entry name" value="TETRAACYLDISACCHARIDE 4'-KINASE-RELATED"/>
    <property type="match status" value="1"/>
</dbReference>
<name>A0A6S4TGD3_AERCA</name>
<gene>
    <name evidence="3" type="ORF">WP2W18E01_00770</name>
</gene>
<evidence type="ECO:0000313" key="4">
    <source>
        <dbReference type="Proteomes" id="UP000515756"/>
    </source>
</evidence>
<organism evidence="3 4">
    <name type="scientific">Aeromonas caviae</name>
    <name type="common">Aeromonas punctata</name>
    <dbReference type="NCBI Taxonomy" id="648"/>
    <lineage>
        <taxon>Bacteria</taxon>
        <taxon>Pseudomonadati</taxon>
        <taxon>Pseudomonadota</taxon>
        <taxon>Gammaproteobacteria</taxon>
        <taxon>Aeromonadales</taxon>
        <taxon>Aeromonadaceae</taxon>
        <taxon>Aeromonas</taxon>
    </lineage>
</organism>
<dbReference type="Pfam" id="PF01075">
    <property type="entry name" value="Glyco_transf_9"/>
    <property type="match status" value="1"/>
</dbReference>
<dbReference type="Proteomes" id="UP000515756">
    <property type="component" value="Chromosome"/>
</dbReference>
<evidence type="ECO:0000313" key="3">
    <source>
        <dbReference type="EMBL" id="BBQ28495.1"/>
    </source>
</evidence>
<dbReference type="SUPFAM" id="SSF53756">
    <property type="entry name" value="UDP-Glycosyltransferase/glycogen phosphorylase"/>
    <property type="match status" value="1"/>
</dbReference>
<dbReference type="GO" id="GO:0009244">
    <property type="term" value="P:lipopolysaccharide core region biosynthetic process"/>
    <property type="evidence" value="ECO:0007669"/>
    <property type="project" value="TreeGrafter"/>
</dbReference>
<dbReference type="GO" id="GO:0008713">
    <property type="term" value="F:ADP-heptose-lipopolysaccharide heptosyltransferase activity"/>
    <property type="evidence" value="ECO:0007669"/>
    <property type="project" value="TreeGrafter"/>
</dbReference>
<proteinExistence type="predicted"/>
<keyword evidence="2" id="KW-0808">Transferase</keyword>
<evidence type="ECO:0000256" key="2">
    <source>
        <dbReference type="ARBA" id="ARBA00022679"/>
    </source>
</evidence>
<protein>
    <submittedName>
        <fullName evidence="3">LOS biosynthesis enzyme LBGB</fullName>
    </submittedName>
</protein>
<evidence type="ECO:0000256" key="1">
    <source>
        <dbReference type="ARBA" id="ARBA00022676"/>
    </source>
</evidence>
<dbReference type="AlphaFoldDB" id="A0A6S4TGD3"/>
<dbReference type="InterPro" id="IPR051199">
    <property type="entry name" value="LPS_LOS_Heptosyltrfase"/>
</dbReference>
<reference evidence="3 4" key="1">
    <citation type="submission" date="2019-12" db="EMBL/GenBank/DDBJ databases">
        <title>complete genome sequences of Aeromonas caviae str. WP2-W18-ESBL-01 isolated from wastewater treatment plant effluent.</title>
        <authorList>
            <person name="Sekizuka T."/>
            <person name="Itokawa K."/>
            <person name="Yatsu K."/>
            <person name="Inamine Y."/>
            <person name="Kuroda M."/>
        </authorList>
    </citation>
    <scope>NUCLEOTIDE SEQUENCE [LARGE SCALE GENOMIC DNA]</scope>
    <source>
        <strain evidence="3 4">WP2-W18-ESBL-01</strain>
    </source>
</reference>
<dbReference type="EMBL" id="AP021927">
    <property type="protein sequence ID" value="BBQ28495.1"/>
    <property type="molecule type" value="Genomic_DNA"/>
</dbReference>
<dbReference type="InterPro" id="IPR002201">
    <property type="entry name" value="Glyco_trans_9"/>
</dbReference>
<sequence>MVIGYLQLLRDRVRRALGILLFDKQMPLGMQGDVNHVLVVRWDAKLGDSFISSFFFREIKKLPGSKRVTVITTPALASLYRDCFGVDEVIEINKRPGYRAIGDMAATIDHVDLVIHLTEGMKMKDLYLLHKLSPTNVASLDDSIGRVNVKLSRATAGMLFQDKYRHLLSLMGAGDIDPQYIIPVARRGNVTSACEDLVLLNPFGSTQYKSFSHAKVVALLNTLGNEFSDCRFGLLSSPATYDAAESMVGACTASNVMLLEGVKTIDDAIYCVQQSRAVLSVDTAIVHIAVGLEKPLVAVYPRHGEVFNQWLPTSTPKVRILFSDSPGLNADMNNIDNRAVCEALSSLLTVTEQAESPAAE</sequence>
<dbReference type="PANTHER" id="PTHR30160:SF15">
    <property type="entry name" value="GLYCOSYLTRANSFERASE HI_0523-RELATED"/>
    <property type="match status" value="1"/>
</dbReference>
<dbReference type="Gene3D" id="3.40.50.2000">
    <property type="entry name" value="Glycogen Phosphorylase B"/>
    <property type="match status" value="2"/>
</dbReference>
<keyword evidence="1" id="KW-0328">Glycosyltransferase</keyword>
<dbReference type="GO" id="GO:0005829">
    <property type="term" value="C:cytosol"/>
    <property type="evidence" value="ECO:0007669"/>
    <property type="project" value="TreeGrafter"/>
</dbReference>
<accession>A0A6S4TGD3</accession>